<dbReference type="EMBL" id="MN739479">
    <property type="protein sequence ID" value="QHT07061.1"/>
    <property type="molecule type" value="Genomic_DNA"/>
</dbReference>
<proteinExistence type="predicted"/>
<accession>A0A6C0CRH5</accession>
<evidence type="ECO:0000313" key="1">
    <source>
        <dbReference type="EMBL" id="QHT07061.1"/>
    </source>
</evidence>
<dbReference type="AlphaFoldDB" id="A0A6C0CRH5"/>
<sequence length="49" mass="5910">MACPMRTFPLFNYVTVIIHTVHALLPHIENTLEELKRKFQFDRQNQRVL</sequence>
<reference evidence="1" key="1">
    <citation type="journal article" date="2020" name="Nature">
        <title>Giant virus diversity and host interactions through global metagenomics.</title>
        <authorList>
            <person name="Schulz F."/>
            <person name="Roux S."/>
            <person name="Paez-Espino D."/>
            <person name="Jungbluth S."/>
            <person name="Walsh D.A."/>
            <person name="Denef V.J."/>
            <person name="McMahon K.D."/>
            <person name="Konstantinidis K.T."/>
            <person name="Eloe-Fadrosh E.A."/>
            <person name="Kyrpides N.C."/>
            <person name="Woyke T."/>
        </authorList>
    </citation>
    <scope>NUCLEOTIDE SEQUENCE</scope>
    <source>
        <strain evidence="1">GVMAG-M-3300021962-46</strain>
    </source>
</reference>
<organism evidence="1">
    <name type="scientific">viral metagenome</name>
    <dbReference type="NCBI Taxonomy" id="1070528"/>
    <lineage>
        <taxon>unclassified sequences</taxon>
        <taxon>metagenomes</taxon>
        <taxon>organismal metagenomes</taxon>
    </lineage>
</organism>
<protein>
    <submittedName>
        <fullName evidence="1">Uncharacterized protein</fullName>
    </submittedName>
</protein>
<name>A0A6C0CRH5_9ZZZZ</name>